<dbReference type="PANTHER" id="PTHR43663">
    <property type="entry name" value="CHROMATE TRANSPORT PROTEIN-RELATED"/>
    <property type="match status" value="1"/>
</dbReference>
<dbReference type="InterPro" id="IPR052518">
    <property type="entry name" value="CHR_Transporter"/>
</dbReference>
<reference evidence="9" key="1">
    <citation type="submission" date="2015-12" db="EMBL/GenBank/DDBJ databases">
        <title>FDA dAtabase for Regulatory Grade micrObial Sequences (FDA-ARGOS): Supporting development and validation of Infectious Disease Dx tests.</title>
        <authorList>
            <person name="Case J."/>
            <person name="Tallon L."/>
            <person name="Sadzewicz L."/>
            <person name="Sengamalay N."/>
            <person name="Ott S."/>
            <person name="Godinez A."/>
            <person name="Nagaraj S."/>
            <person name="Nadendla S."/>
            <person name="Sichtig H."/>
        </authorList>
    </citation>
    <scope>NUCLEOTIDE SEQUENCE [LARGE SCALE GENOMIC DNA]</scope>
    <source>
        <strain evidence="9">FDAARGOS_147</strain>
    </source>
</reference>
<evidence type="ECO:0000256" key="3">
    <source>
        <dbReference type="ARBA" id="ARBA00022475"/>
    </source>
</evidence>
<sequence length="175" mass="18462">MNLATLHDLFAVFTPQSFLTVGGGQSILPELHRQAVDNYGWITEAQFLDYFALSRITPGPASLLVTLIGWQVGGWAGAIAASIAIFLPCSLLIYALARVWARYRHATCVRAIEAGLVPVAAGMILASSCTLLRAAEGGAWAWGVAAVSTLALVYTRVSPFLMLALGAVVFLAALG</sequence>
<organism evidence="8 9">
    <name type="scientific">Alcaligenes xylosoxydans xylosoxydans</name>
    <name type="common">Achromobacter xylosoxidans</name>
    <dbReference type="NCBI Taxonomy" id="85698"/>
    <lineage>
        <taxon>Bacteria</taxon>
        <taxon>Pseudomonadati</taxon>
        <taxon>Pseudomonadota</taxon>
        <taxon>Betaproteobacteria</taxon>
        <taxon>Burkholderiales</taxon>
        <taxon>Alcaligenaceae</taxon>
        <taxon>Achromobacter</taxon>
    </lineage>
</organism>
<evidence type="ECO:0000256" key="4">
    <source>
        <dbReference type="ARBA" id="ARBA00022692"/>
    </source>
</evidence>
<feature type="transmembrane region" description="Helical" evidence="7">
    <location>
        <begin position="116"/>
        <end position="135"/>
    </location>
</feature>
<evidence type="ECO:0000256" key="5">
    <source>
        <dbReference type="ARBA" id="ARBA00022989"/>
    </source>
</evidence>
<dbReference type="PANTHER" id="PTHR43663:SF1">
    <property type="entry name" value="CHROMATE TRANSPORTER"/>
    <property type="match status" value="1"/>
</dbReference>
<gene>
    <name evidence="8" type="ORF">AL504_17765</name>
</gene>
<proteinExistence type="inferred from homology"/>
<dbReference type="GO" id="GO:0005886">
    <property type="term" value="C:plasma membrane"/>
    <property type="evidence" value="ECO:0007669"/>
    <property type="project" value="UniProtKB-SubCell"/>
</dbReference>
<keyword evidence="5 7" id="KW-1133">Transmembrane helix</keyword>
<accession>A0A109XX03</accession>
<evidence type="ECO:0000256" key="7">
    <source>
        <dbReference type="SAM" id="Phobius"/>
    </source>
</evidence>
<name>A0A109XX03_ALCXX</name>
<keyword evidence="6 7" id="KW-0472">Membrane</keyword>
<keyword evidence="4 7" id="KW-0812">Transmembrane</keyword>
<dbReference type="InterPro" id="IPR003370">
    <property type="entry name" value="Chromate_transpt"/>
</dbReference>
<feature type="transmembrane region" description="Helical" evidence="7">
    <location>
        <begin position="72"/>
        <end position="96"/>
    </location>
</feature>
<evidence type="ECO:0000256" key="2">
    <source>
        <dbReference type="ARBA" id="ARBA00005262"/>
    </source>
</evidence>
<evidence type="ECO:0000256" key="6">
    <source>
        <dbReference type="ARBA" id="ARBA00023136"/>
    </source>
</evidence>
<comment type="similarity">
    <text evidence="2">Belongs to the chromate ion transporter (CHR) (TC 2.A.51) family.</text>
</comment>
<dbReference type="RefSeq" id="WP_061072736.1">
    <property type="nucleotide sequence ID" value="NZ_CP014060.2"/>
</dbReference>
<dbReference type="GO" id="GO:0015109">
    <property type="term" value="F:chromate transmembrane transporter activity"/>
    <property type="evidence" value="ECO:0007669"/>
    <property type="project" value="InterPro"/>
</dbReference>
<evidence type="ECO:0000256" key="1">
    <source>
        <dbReference type="ARBA" id="ARBA00004651"/>
    </source>
</evidence>
<comment type="subcellular location">
    <subcellularLocation>
        <location evidence="1">Cell membrane</location>
        <topology evidence="1">Multi-pass membrane protein</topology>
    </subcellularLocation>
</comment>
<evidence type="ECO:0000313" key="9">
    <source>
        <dbReference type="Proteomes" id="UP000060602"/>
    </source>
</evidence>
<dbReference type="Pfam" id="PF02417">
    <property type="entry name" value="Chromate_transp"/>
    <property type="match status" value="1"/>
</dbReference>
<evidence type="ECO:0000313" key="8">
    <source>
        <dbReference type="EMBL" id="AMG37685.1"/>
    </source>
</evidence>
<keyword evidence="3" id="KW-1003">Cell membrane</keyword>
<protein>
    <submittedName>
        <fullName evidence="8">Chromate transporter</fullName>
    </submittedName>
</protein>
<feature type="transmembrane region" description="Helical" evidence="7">
    <location>
        <begin position="141"/>
        <end position="174"/>
    </location>
</feature>
<dbReference type="Proteomes" id="UP000060602">
    <property type="component" value="Chromosome"/>
</dbReference>
<dbReference type="EMBL" id="CP014060">
    <property type="protein sequence ID" value="AMG37685.1"/>
    <property type="molecule type" value="Genomic_DNA"/>
</dbReference>
<dbReference type="AlphaFoldDB" id="A0A109XX03"/>